<name>A0AA96PXH7_9CAUD</name>
<dbReference type="EMBL" id="OR591532">
    <property type="protein sequence ID" value="WNV46809.1"/>
    <property type="molecule type" value="Genomic_DNA"/>
</dbReference>
<sequence length="73" mass="8310">MKELQNRFNEVDETINKLQAARAKVSPFSSEYWSISGRINEELDRLASINAAIEQHYGLRYTTGLPADLRIGL</sequence>
<proteinExistence type="predicted"/>
<evidence type="ECO:0000313" key="1">
    <source>
        <dbReference type="EMBL" id="WNV46809.1"/>
    </source>
</evidence>
<accession>A0AA96PXH7</accession>
<evidence type="ECO:0000313" key="2">
    <source>
        <dbReference type="Proteomes" id="UP001301544"/>
    </source>
</evidence>
<dbReference type="Proteomes" id="UP001301544">
    <property type="component" value="Segment"/>
</dbReference>
<keyword evidence="2" id="KW-1185">Reference proteome</keyword>
<reference evidence="1 2" key="1">
    <citation type="submission" date="2023-09" db="EMBL/GenBank/DDBJ databases">
        <title>A novel Klebsiella quasipneumoniae phage indicates co-existence of ecological risk and microbial resource in karst system.</title>
        <authorList>
            <person name="Liu Y."/>
        </authorList>
    </citation>
    <scope>NUCLEOTIDE SEQUENCE [LARGE SCALE GENOMIC DNA]</scope>
</reference>
<protein>
    <submittedName>
        <fullName evidence="1">Uncharacterized protein</fullName>
    </submittedName>
</protein>
<organism evidence="1 2">
    <name type="scientific">Klebsiella phage KL01</name>
    <dbReference type="NCBI Taxonomy" id="3077152"/>
    <lineage>
        <taxon>Viruses</taxon>
        <taxon>Duplodnaviria</taxon>
        <taxon>Heunggongvirae</taxon>
        <taxon>Uroviricota</taxon>
        <taxon>Caudoviricetes</taxon>
        <taxon>Autographivirales</taxon>
        <taxon>Autographivirales incertae sedis</taxon>
        <taxon>Reminisvirus</taxon>
        <taxon>Reminisvirus KL01</taxon>
    </lineage>
</organism>